<sequence>MTATRGFTLLEVLLVLVLVAVSAVAVIATLPVSVNDEAKISAQSLYQRLLLLNEEAILSGQDFGVRVDVEARRLTFLQLSADQGWQKWQSNKMTNQTTLDGNLQLELQLGGSRWQNDERLFNPGTLFDEEMFTEQQATKQERPPQLFVLSSGEVTPFTLRIFPKGQPRDEQWRVSAQENGTLHLLAPGESDEP</sequence>
<comment type="caution">
    <text evidence="12">The sequence shown here is derived from an EMBL/GenBank/DDBJ whole genome shotgun (WGS) entry which is preliminary data.</text>
</comment>
<dbReference type="Pfam" id="PF12019">
    <property type="entry name" value="GspH"/>
    <property type="match status" value="1"/>
</dbReference>
<dbReference type="PANTHER" id="PTHR39583:SF2">
    <property type="entry name" value="TYPE II SECRETION SYSTEM PROTEIN J"/>
    <property type="match status" value="1"/>
</dbReference>
<gene>
    <name evidence="12" type="primary">gspH</name>
    <name evidence="12" type="ORF">PUN32_07805</name>
</gene>
<evidence type="ECO:0000256" key="5">
    <source>
        <dbReference type="ARBA" id="ARBA00022519"/>
    </source>
</evidence>
<keyword evidence="8" id="KW-0472">Membrane</keyword>
<evidence type="ECO:0000256" key="2">
    <source>
        <dbReference type="ARBA" id="ARBA00021549"/>
    </source>
</evidence>
<dbReference type="SUPFAM" id="SSF54523">
    <property type="entry name" value="Pili subunits"/>
    <property type="match status" value="1"/>
</dbReference>
<dbReference type="PANTHER" id="PTHR39583">
    <property type="entry name" value="TYPE II SECRETION SYSTEM PROTEIN J-RELATED"/>
    <property type="match status" value="1"/>
</dbReference>
<keyword evidence="5" id="KW-0997">Cell inner membrane</keyword>
<dbReference type="PRINTS" id="PR00885">
    <property type="entry name" value="BCTERIALGSPH"/>
</dbReference>
<dbReference type="EMBL" id="JARBFT010000006">
    <property type="protein sequence ID" value="MDE1514913.1"/>
    <property type="molecule type" value="Genomic_DNA"/>
</dbReference>
<dbReference type="InterPro" id="IPR012902">
    <property type="entry name" value="N_methyl_site"/>
</dbReference>
<feature type="domain" description="General secretion pathway GspH" evidence="11">
    <location>
        <begin position="42"/>
        <end position="175"/>
    </location>
</feature>
<comment type="similarity">
    <text evidence="9">Belongs to the GSP H family.</text>
</comment>
<evidence type="ECO:0000313" key="12">
    <source>
        <dbReference type="EMBL" id="MDE1514913.1"/>
    </source>
</evidence>
<keyword evidence="3" id="KW-1003">Cell membrane</keyword>
<evidence type="ECO:0000259" key="11">
    <source>
        <dbReference type="Pfam" id="PF12019"/>
    </source>
</evidence>
<dbReference type="NCBIfam" id="TIGR01708">
    <property type="entry name" value="typeII_sec_gspH"/>
    <property type="match status" value="1"/>
</dbReference>
<dbReference type="RefSeq" id="WP_274722542.1">
    <property type="nucleotide sequence ID" value="NZ_JARBFT010000006.1"/>
</dbReference>
<dbReference type="Gene3D" id="3.55.40.10">
    <property type="entry name" value="minor pseudopilin epsh domain"/>
    <property type="match status" value="1"/>
</dbReference>
<name>A0ABT5UZT7_9VIBR</name>
<evidence type="ECO:0000256" key="1">
    <source>
        <dbReference type="ARBA" id="ARBA00004377"/>
    </source>
</evidence>
<dbReference type="InterPro" id="IPR045584">
    <property type="entry name" value="Pilin-like"/>
</dbReference>
<proteinExistence type="inferred from homology"/>
<evidence type="ECO:0000256" key="4">
    <source>
        <dbReference type="ARBA" id="ARBA00022481"/>
    </source>
</evidence>
<evidence type="ECO:0000256" key="3">
    <source>
        <dbReference type="ARBA" id="ARBA00022475"/>
    </source>
</evidence>
<evidence type="ECO:0000256" key="8">
    <source>
        <dbReference type="ARBA" id="ARBA00023136"/>
    </source>
</evidence>
<evidence type="ECO:0000256" key="9">
    <source>
        <dbReference type="ARBA" id="ARBA00025772"/>
    </source>
</evidence>
<dbReference type="Proteomes" id="UP001216189">
    <property type="component" value="Unassembled WGS sequence"/>
</dbReference>
<protein>
    <recommendedName>
        <fullName evidence="2">Type II secretion system protein H</fullName>
    </recommendedName>
    <alternativeName>
        <fullName evidence="10">General secretion pathway protein H</fullName>
    </alternativeName>
</protein>
<dbReference type="PROSITE" id="PS00409">
    <property type="entry name" value="PROKAR_NTER_METHYL"/>
    <property type="match status" value="1"/>
</dbReference>
<organism evidence="12 13">
    <name type="scientific">Vibrio chanodichtyis</name>
    <dbReference type="NCBI Taxonomy" id="3027932"/>
    <lineage>
        <taxon>Bacteria</taxon>
        <taxon>Pseudomonadati</taxon>
        <taxon>Pseudomonadota</taxon>
        <taxon>Gammaproteobacteria</taxon>
        <taxon>Vibrionales</taxon>
        <taxon>Vibrionaceae</taxon>
        <taxon>Vibrio</taxon>
    </lineage>
</organism>
<evidence type="ECO:0000256" key="7">
    <source>
        <dbReference type="ARBA" id="ARBA00022989"/>
    </source>
</evidence>
<keyword evidence="13" id="KW-1185">Reference proteome</keyword>
<evidence type="ECO:0000313" key="13">
    <source>
        <dbReference type="Proteomes" id="UP001216189"/>
    </source>
</evidence>
<reference evidence="12 13" key="1">
    <citation type="submission" date="2023-02" db="EMBL/GenBank/DDBJ databases">
        <title>Vibrio intestini sp. nov., a close relative of Vibrio cholerae isolated from the intestine of Healthy Culter dabryi.</title>
        <authorList>
            <person name="Wu N."/>
        </authorList>
    </citation>
    <scope>NUCLEOTIDE SEQUENCE [LARGE SCALE GENOMIC DNA]</scope>
    <source>
        <strain evidence="12 13">DSL-7</strain>
    </source>
</reference>
<dbReference type="Pfam" id="PF07963">
    <property type="entry name" value="N_methyl"/>
    <property type="match status" value="1"/>
</dbReference>
<accession>A0ABT5UZT7</accession>
<dbReference type="InterPro" id="IPR022346">
    <property type="entry name" value="T2SS_GspH"/>
</dbReference>
<comment type="subcellular location">
    <subcellularLocation>
        <location evidence="1">Cell inner membrane</location>
        <topology evidence="1">Single-pass membrane protein</topology>
    </subcellularLocation>
</comment>
<keyword evidence="4" id="KW-0488">Methylation</keyword>
<dbReference type="NCBIfam" id="TIGR02532">
    <property type="entry name" value="IV_pilin_GFxxxE"/>
    <property type="match status" value="1"/>
</dbReference>
<keyword evidence="6" id="KW-0812">Transmembrane</keyword>
<keyword evidence="7" id="KW-1133">Transmembrane helix</keyword>
<dbReference type="InterPro" id="IPR051621">
    <property type="entry name" value="T2SS_protein_J"/>
</dbReference>
<evidence type="ECO:0000256" key="10">
    <source>
        <dbReference type="ARBA" id="ARBA00030775"/>
    </source>
</evidence>
<dbReference type="InterPro" id="IPR002416">
    <property type="entry name" value="T2SS_protein-GspH"/>
</dbReference>
<evidence type="ECO:0000256" key="6">
    <source>
        <dbReference type="ARBA" id="ARBA00022692"/>
    </source>
</evidence>
<dbReference type="InterPro" id="IPR049875">
    <property type="entry name" value="TypeII_GspH"/>
</dbReference>